<reference evidence="2 3" key="1">
    <citation type="submission" date="2024-03" db="EMBL/GenBank/DDBJ databases">
        <title>Phenotype and Genome Characterization of a Sulfate-Reducing Bacterium Pseudodesulfovibrio sp. strain 5S69, isolated from Petroleum Reservoir in Tatarstan (Russia).</title>
        <authorList>
            <person name="Bidzhieva S.K."/>
            <person name="Kadnikov V."/>
            <person name="Tourova T.P."/>
            <person name="Samigullina S.R."/>
            <person name="Sokolova D.S."/>
            <person name="Poltaraus A.B."/>
            <person name="Avtukh A.N."/>
            <person name="Tereshina V.M."/>
            <person name="Mardanov A.V."/>
            <person name="Nazina T.N."/>
        </authorList>
    </citation>
    <scope>NUCLEOTIDE SEQUENCE [LARGE SCALE GENOMIC DNA]</scope>
    <source>
        <strain evidence="2 3">5S69</strain>
    </source>
</reference>
<dbReference type="Proteomes" id="UP001385389">
    <property type="component" value="Chromosome"/>
</dbReference>
<feature type="region of interest" description="Disordered" evidence="1">
    <location>
        <begin position="66"/>
        <end position="90"/>
    </location>
</feature>
<sequence length="90" mass="9597">MKIFNKVALFVGGLAALVGVSATDSKAALPELKAKEIVVTEQTPLVLTQPSLNSIDGADFQAWHSSHSSHASHASHQSHSSHYSSRYPSQ</sequence>
<accession>A0ABZ2IQT0</accession>
<keyword evidence="3" id="KW-1185">Reference proteome</keyword>
<evidence type="ECO:0000313" key="3">
    <source>
        <dbReference type="Proteomes" id="UP001385389"/>
    </source>
</evidence>
<gene>
    <name evidence="2" type="ORF">V8V93_11495</name>
</gene>
<name>A0ABZ2IQT0_9BACT</name>
<dbReference type="RefSeq" id="WP_338666812.1">
    <property type="nucleotide sequence ID" value="NZ_CP146609.1"/>
</dbReference>
<evidence type="ECO:0000256" key="1">
    <source>
        <dbReference type="SAM" id="MobiDB-lite"/>
    </source>
</evidence>
<evidence type="ECO:0000313" key="2">
    <source>
        <dbReference type="EMBL" id="WWX21071.1"/>
    </source>
</evidence>
<proteinExistence type="predicted"/>
<protein>
    <submittedName>
        <fullName evidence="2">Uncharacterized protein</fullName>
    </submittedName>
</protein>
<organism evidence="2 3">
    <name type="scientific">Pseudodesulfovibrio methanolicus</name>
    <dbReference type="NCBI Taxonomy" id="3126690"/>
    <lineage>
        <taxon>Bacteria</taxon>
        <taxon>Pseudomonadati</taxon>
        <taxon>Thermodesulfobacteriota</taxon>
        <taxon>Desulfovibrionia</taxon>
        <taxon>Desulfovibrionales</taxon>
        <taxon>Desulfovibrionaceae</taxon>
    </lineage>
</organism>
<dbReference type="EMBL" id="CP146609">
    <property type="protein sequence ID" value="WWX21071.1"/>
    <property type="molecule type" value="Genomic_DNA"/>
</dbReference>